<dbReference type="GO" id="GO:0009423">
    <property type="term" value="P:chorismate biosynthetic process"/>
    <property type="evidence" value="ECO:0007669"/>
    <property type="project" value="UniProtKB-UniRule"/>
</dbReference>
<dbReference type="SUPFAM" id="SSF52540">
    <property type="entry name" value="P-loop containing nucleoside triphosphate hydrolases"/>
    <property type="match status" value="1"/>
</dbReference>
<dbReference type="KEGG" id="vah:G7081_05460"/>
<organism evidence="8 9">
    <name type="scientific">Vagococcus coleopterorum</name>
    <dbReference type="NCBI Taxonomy" id="2714946"/>
    <lineage>
        <taxon>Bacteria</taxon>
        <taxon>Bacillati</taxon>
        <taxon>Bacillota</taxon>
        <taxon>Bacilli</taxon>
        <taxon>Lactobacillales</taxon>
        <taxon>Enterococcaceae</taxon>
        <taxon>Vagococcus</taxon>
    </lineage>
</organism>
<comment type="cofactor">
    <cofactor evidence="7">
        <name>Mg(2+)</name>
        <dbReference type="ChEBI" id="CHEBI:18420"/>
    </cofactor>
    <text evidence="7">Binds 1 Mg(2+) ion per subunit.</text>
</comment>
<keyword evidence="6 7" id="KW-0057">Aromatic amino acid biosynthesis</keyword>
<gene>
    <name evidence="7" type="primary">aroK</name>
    <name evidence="8" type="ORF">G7081_05460</name>
</gene>
<feature type="binding site" evidence="7">
    <location>
        <position position="56"/>
    </location>
    <ligand>
        <name>substrate</name>
    </ligand>
</feature>
<dbReference type="InterPro" id="IPR000623">
    <property type="entry name" value="Shikimate_kinase/TSH1"/>
</dbReference>
<dbReference type="PRINTS" id="PR01100">
    <property type="entry name" value="SHIKIMTKNASE"/>
</dbReference>
<dbReference type="PANTHER" id="PTHR21087">
    <property type="entry name" value="SHIKIMATE KINASE"/>
    <property type="match status" value="1"/>
</dbReference>
<dbReference type="CDD" id="cd00464">
    <property type="entry name" value="SK"/>
    <property type="match status" value="1"/>
</dbReference>
<keyword evidence="7" id="KW-0963">Cytoplasm</keyword>
<dbReference type="Gene3D" id="3.40.50.300">
    <property type="entry name" value="P-loop containing nucleotide triphosphate hydrolases"/>
    <property type="match status" value="1"/>
</dbReference>
<feature type="binding site" evidence="7">
    <location>
        <position position="117"/>
    </location>
    <ligand>
        <name>ATP</name>
        <dbReference type="ChEBI" id="CHEBI:30616"/>
    </ligand>
</feature>
<evidence type="ECO:0000256" key="6">
    <source>
        <dbReference type="ARBA" id="ARBA00023141"/>
    </source>
</evidence>
<keyword evidence="9" id="KW-1185">Reference proteome</keyword>
<keyword evidence="4 7" id="KW-0418">Kinase</keyword>
<evidence type="ECO:0000313" key="9">
    <source>
        <dbReference type="Proteomes" id="UP000500890"/>
    </source>
</evidence>
<keyword evidence="1 7" id="KW-0028">Amino-acid biosynthesis</keyword>
<dbReference type="InterPro" id="IPR027417">
    <property type="entry name" value="P-loop_NTPase"/>
</dbReference>
<dbReference type="PANTHER" id="PTHR21087:SF16">
    <property type="entry name" value="SHIKIMATE KINASE 1, CHLOROPLASTIC"/>
    <property type="match status" value="1"/>
</dbReference>
<comment type="subcellular location">
    <subcellularLocation>
        <location evidence="7">Cytoplasm</location>
    </subcellularLocation>
</comment>
<protein>
    <recommendedName>
        <fullName evidence="7">Shikimate kinase</fullName>
        <shortName evidence="7">SK</shortName>
        <ecNumber evidence="7">2.7.1.71</ecNumber>
    </recommendedName>
</protein>
<comment type="similarity">
    <text evidence="7">Belongs to the shikimate kinase family.</text>
</comment>
<dbReference type="Proteomes" id="UP000500890">
    <property type="component" value="Chromosome"/>
</dbReference>
<dbReference type="GO" id="GO:0005829">
    <property type="term" value="C:cytosol"/>
    <property type="evidence" value="ECO:0007669"/>
    <property type="project" value="TreeGrafter"/>
</dbReference>
<comment type="catalytic activity">
    <reaction evidence="7">
        <text>shikimate + ATP = 3-phosphoshikimate + ADP + H(+)</text>
        <dbReference type="Rhea" id="RHEA:13121"/>
        <dbReference type="ChEBI" id="CHEBI:15378"/>
        <dbReference type="ChEBI" id="CHEBI:30616"/>
        <dbReference type="ChEBI" id="CHEBI:36208"/>
        <dbReference type="ChEBI" id="CHEBI:145989"/>
        <dbReference type="ChEBI" id="CHEBI:456216"/>
        <dbReference type="EC" id="2.7.1.71"/>
    </reaction>
</comment>
<name>A0A6G8ANL2_9ENTE</name>
<comment type="subunit">
    <text evidence="7">Monomer.</text>
</comment>
<comment type="function">
    <text evidence="7">Catalyzes the specific phosphorylation of the 3-hydroxyl group of shikimic acid using ATP as a cosubstrate.</text>
</comment>
<comment type="caution">
    <text evidence="7">Lacks conserved residue(s) required for the propagation of feature annotation.</text>
</comment>
<evidence type="ECO:0000256" key="5">
    <source>
        <dbReference type="ARBA" id="ARBA00022840"/>
    </source>
</evidence>
<dbReference type="GO" id="GO:0005524">
    <property type="term" value="F:ATP binding"/>
    <property type="evidence" value="ECO:0007669"/>
    <property type="project" value="UniProtKB-UniRule"/>
</dbReference>
<dbReference type="EMBL" id="CP049886">
    <property type="protein sequence ID" value="QIL46560.1"/>
    <property type="molecule type" value="Genomic_DNA"/>
</dbReference>
<reference evidence="8 9" key="1">
    <citation type="submission" date="2020-03" db="EMBL/GenBank/DDBJ databases">
        <title>Vagococcus sp. nov., isolated from beetles.</title>
        <authorList>
            <person name="Hyun D.-W."/>
            <person name="Bae J.-W."/>
        </authorList>
    </citation>
    <scope>NUCLEOTIDE SEQUENCE [LARGE SCALE GENOMIC DNA]</scope>
    <source>
        <strain evidence="8 9">HDW17A</strain>
    </source>
</reference>
<feature type="binding site" evidence="7">
    <location>
        <position position="14"/>
    </location>
    <ligand>
        <name>Mg(2+)</name>
        <dbReference type="ChEBI" id="CHEBI:18420"/>
    </ligand>
</feature>
<evidence type="ECO:0000256" key="2">
    <source>
        <dbReference type="ARBA" id="ARBA00022679"/>
    </source>
</evidence>
<accession>A0A6G8ANL2</accession>
<keyword evidence="7" id="KW-0460">Magnesium</keyword>
<evidence type="ECO:0000313" key="8">
    <source>
        <dbReference type="EMBL" id="QIL46560.1"/>
    </source>
</evidence>
<dbReference type="InterPro" id="IPR031322">
    <property type="entry name" value="Shikimate/glucono_kinase"/>
</dbReference>
<dbReference type="EC" id="2.7.1.71" evidence="7"/>
<keyword evidence="5 7" id="KW-0067">ATP-binding</keyword>
<keyword evidence="2 7" id="KW-0808">Transferase</keyword>
<dbReference type="GO" id="GO:0004765">
    <property type="term" value="F:shikimate kinase activity"/>
    <property type="evidence" value="ECO:0007669"/>
    <property type="project" value="UniProtKB-UniRule"/>
</dbReference>
<keyword evidence="7" id="KW-0479">Metal-binding</keyword>
<evidence type="ECO:0000256" key="1">
    <source>
        <dbReference type="ARBA" id="ARBA00022605"/>
    </source>
</evidence>
<dbReference type="GO" id="GO:0000287">
    <property type="term" value="F:magnesium ion binding"/>
    <property type="evidence" value="ECO:0007669"/>
    <property type="project" value="UniProtKB-UniRule"/>
</dbReference>
<feature type="binding site" evidence="7">
    <location>
        <position position="32"/>
    </location>
    <ligand>
        <name>substrate</name>
    </ligand>
</feature>
<dbReference type="AlphaFoldDB" id="A0A6G8ANL2"/>
<feature type="binding site" evidence="7">
    <location>
        <begin position="10"/>
        <end position="15"/>
    </location>
    <ligand>
        <name>ATP</name>
        <dbReference type="ChEBI" id="CHEBI:30616"/>
    </ligand>
</feature>
<evidence type="ECO:0000256" key="3">
    <source>
        <dbReference type="ARBA" id="ARBA00022741"/>
    </source>
</evidence>
<feature type="binding site" evidence="7">
    <location>
        <position position="134"/>
    </location>
    <ligand>
        <name>substrate</name>
    </ligand>
</feature>
<evidence type="ECO:0000256" key="7">
    <source>
        <dbReference type="HAMAP-Rule" id="MF_00109"/>
    </source>
</evidence>
<feature type="binding site" evidence="7">
    <location>
        <position position="77"/>
    </location>
    <ligand>
        <name>substrate</name>
    </ligand>
</feature>
<dbReference type="RefSeq" id="WP_166007948.1">
    <property type="nucleotide sequence ID" value="NZ_CP049886.1"/>
</dbReference>
<evidence type="ECO:0000256" key="4">
    <source>
        <dbReference type="ARBA" id="ARBA00022777"/>
    </source>
</evidence>
<dbReference type="GO" id="GO:0009073">
    <property type="term" value="P:aromatic amino acid family biosynthetic process"/>
    <property type="evidence" value="ECO:0007669"/>
    <property type="project" value="UniProtKB-KW"/>
</dbReference>
<comment type="pathway">
    <text evidence="7">Metabolic intermediate biosynthesis; chorismate biosynthesis; chorismate from D-erythrose 4-phosphate and phosphoenolpyruvate: step 5/7.</text>
</comment>
<dbReference type="HAMAP" id="MF_00109">
    <property type="entry name" value="Shikimate_kinase"/>
    <property type="match status" value="1"/>
</dbReference>
<sequence>MQVVLVGFMGVGKTTIGRILAKELGLPFMDMDRELVNRIGMPIKDLFEQSGEEAFRLEETKLLAELRSYEGVISTGGGIATRPENVELLLQFETVVFLHASFSVVNYRINKNKRRARPLAEGDVGELKKLFFDRKVSYEKVATFRQNTNHKPLKKITAEIREKLQGQEC</sequence>
<keyword evidence="3 7" id="KW-0547">Nucleotide-binding</keyword>
<dbReference type="UniPathway" id="UPA00053">
    <property type="reaction ID" value="UER00088"/>
</dbReference>
<dbReference type="GO" id="GO:0008652">
    <property type="term" value="P:amino acid biosynthetic process"/>
    <property type="evidence" value="ECO:0007669"/>
    <property type="project" value="UniProtKB-KW"/>
</dbReference>
<dbReference type="Pfam" id="PF01202">
    <property type="entry name" value="SKI"/>
    <property type="match status" value="1"/>
</dbReference>
<proteinExistence type="inferred from homology"/>